<dbReference type="Proteomes" id="UP001595713">
    <property type="component" value="Unassembled WGS sequence"/>
</dbReference>
<gene>
    <name evidence="3" type="ORF">ACFONA_18465</name>
</gene>
<dbReference type="EMBL" id="JBHRXP010000010">
    <property type="protein sequence ID" value="MFC3582159.1"/>
    <property type="molecule type" value="Genomic_DNA"/>
</dbReference>
<dbReference type="InterPro" id="IPR006442">
    <property type="entry name" value="Antitoxin_Phd/YefM"/>
</dbReference>
<dbReference type="Gene3D" id="3.40.1620.10">
    <property type="entry name" value="YefM-like domain"/>
    <property type="match status" value="1"/>
</dbReference>
<dbReference type="InterPro" id="IPR036165">
    <property type="entry name" value="YefM-like_sf"/>
</dbReference>
<comment type="similarity">
    <text evidence="1 2">Belongs to the phD/YefM antitoxin family.</text>
</comment>
<keyword evidence="4" id="KW-1185">Reference proteome</keyword>
<dbReference type="RefSeq" id="WP_261295962.1">
    <property type="nucleotide sequence ID" value="NZ_JANQBK010000025.1"/>
</dbReference>
<name>A0ABV7SZ05_9SPHN</name>
<comment type="function">
    <text evidence="2">Antitoxin component of a type II toxin-antitoxin (TA) system.</text>
</comment>
<evidence type="ECO:0000256" key="1">
    <source>
        <dbReference type="ARBA" id="ARBA00009981"/>
    </source>
</evidence>
<comment type="caution">
    <text evidence="3">The sequence shown here is derived from an EMBL/GenBank/DDBJ whole genome shotgun (WGS) entry which is preliminary data.</text>
</comment>
<organism evidence="3 4">
    <name type="scientific">Sphingomonas hylomeconis</name>
    <dbReference type="NCBI Taxonomy" id="1395958"/>
    <lineage>
        <taxon>Bacteria</taxon>
        <taxon>Pseudomonadati</taxon>
        <taxon>Pseudomonadota</taxon>
        <taxon>Alphaproteobacteria</taxon>
        <taxon>Sphingomonadales</taxon>
        <taxon>Sphingomonadaceae</taxon>
        <taxon>Sphingomonas</taxon>
    </lineage>
</organism>
<proteinExistence type="inferred from homology"/>
<dbReference type="Pfam" id="PF02604">
    <property type="entry name" value="PhdYeFM_antitox"/>
    <property type="match status" value="1"/>
</dbReference>
<accession>A0ABV7SZ05</accession>
<sequence length="85" mass="9669">MPRYSVATTRDNLSNLIDKALAGEEVIITRHGKPTAALSALHRVADPQRDRSEWMEWLRERRESRKSLGMDGAALVRQMRDDGAH</sequence>
<reference evidence="4" key="1">
    <citation type="journal article" date="2019" name="Int. J. Syst. Evol. Microbiol.">
        <title>The Global Catalogue of Microorganisms (GCM) 10K type strain sequencing project: providing services to taxonomists for standard genome sequencing and annotation.</title>
        <authorList>
            <consortium name="The Broad Institute Genomics Platform"/>
            <consortium name="The Broad Institute Genome Sequencing Center for Infectious Disease"/>
            <person name="Wu L."/>
            <person name="Ma J."/>
        </authorList>
    </citation>
    <scope>NUCLEOTIDE SEQUENCE [LARGE SCALE GENOMIC DNA]</scope>
    <source>
        <strain evidence="4">KCTC 42739</strain>
    </source>
</reference>
<dbReference type="SUPFAM" id="SSF143120">
    <property type="entry name" value="YefM-like"/>
    <property type="match status" value="1"/>
</dbReference>
<dbReference type="NCBIfam" id="TIGR01552">
    <property type="entry name" value="phd_fam"/>
    <property type="match status" value="1"/>
</dbReference>
<protein>
    <recommendedName>
        <fullName evidence="2">Antitoxin</fullName>
    </recommendedName>
</protein>
<evidence type="ECO:0000313" key="3">
    <source>
        <dbReference type="EMBL" id="MFC3582159.1"/>
    </source>
</evidence>
<evidence type="ECO:0000313" key="4">
    <source>
        <dbReference type="Proteomes" id="UP001595713"/>
    </source>
</evidence>
<evidence type="ECO:0000256" key="2">
    <source>
        <dbReference type="RuleBase" id="RU362080"/>
    </source>
</evidence>